<reference evidence="1 2" key="1">
    <citation type="submission" date="2019-08" db="EMBL/GenBank/DDBJ databases">
        <authorList>
            <person name="Alioto T."/>
            <person name="Alioto T."/>
            <person name="Gomez Garrido J."/>
        </authorList>
    </citation>
    <scope>NUCLEOTIDE SEQUENCE [LARGE SCALE GENOMIC DNA]</scope>
</reference>
<keyword evidence="2" id="KW-1185">Reference proteome</keyword>
<evidence type="ECO:0000313" key="2">
    <source>
        <dbReference type="Proteomes" id="UP000325440"/>
    </source>
</evidence>
<proteinExistence type="predicted"/>
<gene>
    <name evidence="1" type="ORF">CINCED_3A000219</name>
</gene>
<accession>A0A5E4M8Q0</accession>
<protein>
    <submittedName>
        <fullName evidence="1">Uncharacterized protein</fullName>
    </submittedName>
</protein>
<sequence>SQEVKAGTKELIIFGNDIEVQINERNTKYMVISRQENHEEYLEVEHYKFERVQNFKYMGVTINGKNKYHDEIKIRLTAANKCYYGVTSILKSKQVSFKSKITLYKVIIGPVLLYACETWPTTKGDKDKLAMLERRILRRIFEPKINNTTRQYEKRNNIEIQQLYKEPQIVAVLKYRRLAWAGHVWRSNGLMKEVLKWKPQGGQEHLAGRNNGGLTRWRRI</sequence>
<evidence type="ECO:0000313" key="1">
    <source>
        <dbReference type="EMBL" id="VVC27871.1"/>
    </source>
</evidence>
<dbReference type="AlphaFoldDB" id="A0A5E4M8Q0"/>
<dbReference type="PANTHER" id="PTHR47027">
    <property type="entry name" value="REVERSE TRANSCRIPTASE DOMAIN-CONTAINING PROTEIN"/>
    <property type="match status" value="1"/>
</dbReference>
<dbReference type="PANTHER" id="PTHR47027:SF20">
    <property type="entry name" value="REVERSE TRANSCRIPTASE-LIKE PROTEIN WITH RNA-DIRECTED DNA POLYMERASE DOMAIN"/>
    <property type="match status" value="1"/>
</dbReference>
<feature type="non-terminal residue" evidence="1">
    <location>
        <position position="1"/>
    </location>
</feature>
<dbReference type="EMBL" id="CABPRJ010000476">
    <property type="protein sequence ID" value="VVC27871.1"/>
    <property type="molecule type" value="Genomic_DNA"/>
</dbReference>
<dbReference type="OrthoDB" id="407509at2759"/>
<dbReference type="Proteomes" id="UP000325440">
    <property type="component" value="Unassembled WGS sequence"/>
</dbReference>
<name>A0A5E4M8Q0_9HEMI</name>
<organism evidence="1 2">
    <name type="scientific">Cinara cedri</name>
    <dbReference type="NCBI Taxonomy" id="506608"/>
    <lineage>
        <taxon>Eukaryota</taxon>
        <taxon>Metazoa</taxon>
        <taxon>Ecdysozoa</taxon>
        <taxon>Arthropoda</taxon>
        <taxon>Hexapoda</taxon>
        <taxon>Insecta</taxon>
        <taxon>Pterygota</taxon>
        <taxon>Neoptera</taxon>
        <taxon>Paraneoptera</taxon>
        <taxon>Hemiptera</taxon>
        <taxon>Sternorrhyncha</taxon>
        <taxon>Aphidomorpha</taxon>
        <taxon>Aphidoidea</taxon>
        <taxon>Aphididae</taxon>
        <taxon>Lachninae</taxon>
        <taxon>Cinara</taxon>
    </lineage>
</organism>